<dbReference type="AlphaFoldDB" id="A0ABC8S733"/>
<dbReference type="Proteomes" id="UP001642360">
    <property type="component" value="Unassembled WGS sequence"/>
</dbReference>
<feature type="transmembrane region" description="Helical" evidence="1">
    <location>
        <begin position="63"/>
        <end position="89"/>
    </location>
</feature>
<feature type="transmembrane region" description="Helical" evidence="1">
    <location>
        <begin position="143"/>
        <end position="164"/>
    </location>
</feature>
<feature type="transmembrane region" description="Helical" evidence="1">
    <location>
        <begin position="37"/>
        <end position="57"/>
    </location>
</feature>
<gene>
    <name evidence="2" type="ORF">ILEXP_LOCUS19174</name>
</gene>
<dbReference type="PANTHER" id="PTHR47049:SF2">
    <property type="entry name" value="PIEZO-TYPE MECHANOSENSITIVE ION CHANNEL HOMOLOG"/>
    <property type="match status" value="1"/>
</dbReference>
<dbReference type="EMBL" id="CAUOFW020002092">
    <property type="protein sequence ID" value="CAK9151014.1"/>
    <property type="molecule type" value="Genomic_DNA"/>
</dbReference>
<evidence type="ECO:0008006" key="4">
    <source>
        <dbReference type="Google" id="ProtNLM"/>
    </source>
</evidence>
<keyword evidence="1" id="KW-0472">Membrane</keyword>
<evidence type="ECO:0000256" key="1">
    <source>
        <dbReference type="SAM" id="Phobius"/>
    </source>
</evidence>
<sequence length="192" mass="22131">MDFLMSMREGNLTEQLLPSRHSFFIRESRSGVRHTNVLLRGAVFRTFSINFFTYGFPVSLVALSFWSFTFASVCAFGLLIYVGYILYAFPSLFRLHRLNGLLLVFILLWAVSTYVFNVAYAFLNWKGKDMDIWEMVGLWHYPIPGFFLLAQFCLGILVALGNLVNNSVFQYLSDEDRLSSDENYSEEGNSML</sequence>
<proteinExistence type="predicted"/>
<dbReference type="InterPro" id="IPR027272">
    <property type="entry name" value="Piezo"/>
</dbReference>
<dbReference type="PANTHER" id="PTHR47049">
    <property type="entry name" value="PIEZO-TYPE MECHANOSENSITIVE ION CHANNEL HOMOLOG"/>
    <property type="match status" value="1"/>
</dbReference>
<accession>A0ABC8S733</accession>
<comment type="caution">
    <text evidence="2">The sequence shown here is derived from an EMBL/GenBank/DDBJ whole genome shotgun (WGS) entry which is preliminary data.</text>
</comment>
<keyword evidence="1" id="KW-0812">Transmembrane</keyword>
<protein>
    <recommendedName>
        <fullName evidence="4">Transmembrane protein</fullName>
    </recommendedName>
</protein>
<keyword evidence="1" id="KW-1133">Transmembrane helix</keyword>
<keyword evidence="3" id="KW-1185">Reference proteome</keyword>
<evidence type="ECO:0000313" key="2">
    <source>
        <dbReference type="EMBL" id="CAK9151014.1"/>
    </source>
</evidence>
<feature type="transmembrane region" description="Helical" evidence="1">
    <location>
        <begin position="101"/>
        <end position="123"/>
    </location>
</feature>
<evidence type="ECO:0000313" key="3">
    <source>
        <dbReference type="Proteomes" id="UP001642360"/>
    </source>
</evidence>
<organism evidence="2 3">
    <name type="scientific">Ilex paraguariensis</name>
    <name type="common">yerba mate</name>
    <dbReference type="NCBI Taxonomy" id="185542"/>
    <lineage>
        <taxon>Eukaryota</taxon>
        <taxon>Viridiplantae</taxon>
        <taxon>Streptophyta</taxon>
        <taxon>Embryophyta</taxon>
        <taxon>Tracheophyta</taxon>
        <taxon>Spermatophyta</taxon>
        <taxon>Magnoliopsida</taxon>
        <taxon>eudicotyledons</taxon>
        <taxon>Gunneridae</taxon>
        <taxon>Pentapetalae</taxon>
        <taxon>asterids</taxon>
        <taxon>campanulids</taxon>
        <taxon>Aquifoliales</taxon>
        <taxon>Aquifoliaceae</taxon>
        <taxon>Ilex</taxon>
    </lineage>
</organism>
<reference evidence="2 3" key="1">
    <citation type="submission" date="2024-02" db="EMBL/GenBank/DDBJ databases">
        <authorList>
            <person name="Vignale AGUSTIN F."/>
            <person name="Sosa J E."/>
            <person name="Modenutti C."/>
        </authorList>
    </citation>
    <scope>NUCLEOTIDE SEQUENCE [LARGE SCALE GENOMIC DNA]</scope>
</reference>
<name>A0ABC8S733_9AQUA</name>